<proteinExistence type="predicted"/>
<dbReference type="InterPro" id="IPR053745">
    <property type="entry name" value="Viral_Tail_Comp_sf"/>
</dbReference>
<dbReference type="EMBL" id="RZNJ01000003">
    <property type="protein sequence ID" value="RUT30997.1"/>
    <property type="molecule type" value="Genomic_DNA"/>
</dbReference>
<evidence type="ECO:0000313" key="2">
    <source>
        <dbReference type="Proteomes" id="UP000281547"/>
    </source>
</evidence>
<dbReference type="InterPro" id="IPR021508">
    <property type="entry name" value="Gp17-like"/>
</dbReference>
<dbReference type="Proteomes" id="UP000281547">
    <property type="component" value="Unassembled WGS sequence"/>
</dbReference>
<reference evidence="1 2" key="1">
    <citation type="journal article" date="2016" name="Int. J. Syst. Evol. Microbiol.">
        <title>Arsenicitalea aurantiaca gen. nov., sp. nov., a new member of the family Hyphomicrobiaceae, isolated from high-arsenic sediment.</title>
        <authorList>
            <person name="Mu Y."/>
            <person name="Zhou L."/>
            <person name="Zeng X.C."/>
            <person name="Liu L."/>
            <person name="Pan Y."/>
            <person name="Chen X."/>
            <person name="Wang J."/>
            <person name="Li S."/>
            <person name="Li W.J."/>
            <person name="Wang Y."/>
        </authorList>
    </citation>
    <scope>NUCLEOTIDE SEQUENCE [LARGE SCALE GENOMIC DNA]</scope>
    <source>
        <strain evidence="1 2">42-50</strain>
    </source>
</reference>
<keyword evidence="2" id="KW-1185">Reference proteome</keyword>
<gene>
    <name evidence="1" type="ORF">EMQ25_08950</name>
</gene>
<protein>
    <submittedName>
        <fullName evidence="1">DUF3168 domain-containing protein</fullName>
    </submittedName>
</protein>
<evidence type="ECO:0000313" key="1">
    <source>
        <dbReference type="EMBL" id="RUT30997.1"/>
    </source>
</evidence>
<dbReference type="Pfam" id="PF11367">
    <property type="entry name" value="Tail_completion_gp17"/>
    <property type="match status" value="1"/>
</dbReference>
<dbReference type="AlphaFoldDB" id="A0A433XA72"/>
<accession>A0A433XA72</accession>
<organism evidence="1 2">
    <name type="scientific">Arsenicitalea aurantiaca</name>
    <dbReference type="NCBI Taxonomy" id="1783274"/>
    <lineage>
        <taxon>Bacteria</taxon>
        <taxon>Pseudomonadati</taxon>
        <taxon>Pseudomonadota</taxon>
        <taxon>Alphaproteobacteria</taxon>
        <taxon>Hyphomicrobiales</taxon>
        <taxon>Devosiaceae</taxon>
        <taxon>Arsenicitalea</taxon>
    </lineage>
</organism>
<sequence>MAQLCLQRGEGDRMSHPIMALQESLVSGLGADAGLVALTGENGVFDAPPRGRKPPYVAIDRHDVLARDGDLAPGHEHRVTLHVWAGSPDRAAALAIVERILSVAFSADLGGETLRVTHRRQERTETAIDRATGLARAVLVLRFFSEPR</sequence>
<name>A0A433XA72_9HYPH</name>
<dbReference type="Gene3D" id="3.30.2000.30">
    <property type="match status" value="1"/>
</dbReference>
<comment type="caution">
    <text evidence="1">The sequence shown here is derived from an EMBL/GenBank/DDBJ whole genome shotgun (WGS) entry which is preliminary data.</text>
</comment>